<sequence length="264" mass="30022">MKELKKNGKHNVVILDPFVTKDEEPGTYRPYELGQEMGVWVNNSDGVTPALGQAWPPGYSVFPDFTNPRTVEWWTTLCLEFKDVLDYDGIWIDMNEPANFMRGQLPGCADTEINNPPYTPSITDRSLAEKTLCPDSKTYLGDHYNTHSLFGWSQTEPTFNVVQQATGKRAFVLARSTFVGSGKHGGHWLGDNFSLWKDLHHSIIGILEFNLFGIPYVGADICGFNYNTTYELCLRWMQLGSFYPFSRNHNSIENIVSKQSYIKL</sequence>
<dbReference type="Proteomes" id="UP000007754">
    <property type="component" value="Chromosome 1A"/>
</dbReference>
<evidence type="ECO:0000256" key="3">
    <source>
        <dbReference type="ARBA" id="ARBA00022801"/>
    </source>
</evidence>
<dbReference type="GeneTree" id="ENSGT00940000164750"/>
<dbReference type="Gene3D" id="3.20.20.80">
    <property type="entry name" value="Glycosidases"/>
    <property type="match status" value="1"/>
</dbReference>
<dbReference type="PANTHER" id="PTHR22762:SF133">
    <property type="entry name" value="P-TYPE DOMAIN-CONTAINING PROTEIN"/>
    <property type="match status" value="1"/>
</dbReference>
<evidence type="ECO:0000313" key="8">
    <source>
        <dbReference type="Proteomes" id="UP000007754"/>
    </source>
</evidence>
<dbReference type="AlphaFoldDB" id="H0ZZ06"/>
<keyword evidence="3 5" id="KW-0378">Hydrolase</keyword>
<evidence type="ECO:0000256" key="2">
    <source>
        <dbReference type="ARBA" id="ARBA00022729"/>
    </source>
</evidence>
<accession>H0ZZ06</accession>
<keyword evidence="4 5" id="KW-0326">Glycosidase</keyword>
<name>H0ZZ06_TAEGU</name>
<dbReference type="Pfam" id="PF01055">
    <property type="entry name" value="Glyco_hydro_31_2nd"/>
    <property type="match status" value="1"/>
</dbReference>
<evidence type="ECO:0000256" key="5">
    <source>
        <dbReference type="RuleBase" id="RU361185"/>
    </source>
</evidence>
<dbReference type="HOGENOM" id="CLU_106993_0_0_1"/>
<feature type="domain" description="Glycoside hydrolase family 31 TIM barrel" evidence="6">
    <location>
        <begin position="2"/>
        <end position="255"/>
    </location>
</feature>
<protein>
    <recommendedName>
        <fullName evidence="6">Glycoside hydrolase family 31 TIM barrel domain-containing protein</fullName>
    </recommendedName>
</protein>
<proteinExistence type="inferred from homology"/>
<evidence type="ECO:0000256" key="4">
    <source>
        <dbReference type="ARBA" id="ARBA00023295"/>
    </source>
</evidence>
<dbReference type="InterPro" id="IPR000322">
    <property type="entry name" value="Glyco_hydro_31_TIM"/>
</dbReference>
<dbReference type="InterPro" id="IPR030458">
    <property type="entry name" value="Glyco_hydro_31_AS"/>
</dbReference>
<comment type="similarity">
    <text evidence="1 5">Belongs to the glycosyl hydrolase 31 family.</text>
</comment>
<dbReference type="Ensembl" id="ENSTGUT00000016139.2">
    <property type="protein sequence ID" value="ENSTGUP00000015859.2"/>
    <property type="gene ID" value="ENSTGUG00000003532.2"/>
</dbReference>
<reference evidence="7" key="3">
    <citation type="submission" date="2025-09" db="UniProtKB">
        <authorList>
            <consortium name="Ensembl"/>
        </authorList>
    </citation>
    <scope>IDENTIFICATION</scope>
</reference>
<organism evidence="7 8">
    <name type="scientific">Taeniopygia guttata</name>
    <name type="common">Zebra finch</name>
    <name type="synonym">Poephila guttata</name>
    <dbReference type="NCBI Taxonomy" id="59729"/>
    <lineage>
        <taxon>Eukaryota</taxon>
        <taxon>Metazoa</taxon>
        <taxon>Chordata</taxon>
        <taxon>Craniata</taxon>
        <taxon>Vertebrata</taxon>
        <taxon>Euteleostomi</taxon>
        <taxon>Archelosauria</taxon>
        <taxon>Archosauria</taxon>
        <taxon>Dinosauria</taxon>
        <taxon>Saurischia</taxon>
        <taxon>Theropoda</taxon>
        <taxon>Coelurosauria</taxon>
        <taxon>Aves</taxon>
        <taxon>Neognathae</taxon>
        <taxon>Neoaves</taxon>
        <taxon>Telluraves</taxon>
        <taxon>Australaves</taxon>
        <taxon>Passeriformes</taxon>
        <taxon>Passeroidea</taxon>
        <taxon>Estrildidae</taxon>
        <taxon>Estrildinae</taxon>
        <taxon>Taeniopygia</taxon>
    </lineage>
</organism>
<keyword evidence="2" id="KW-0732">Signal</keyword>
<gene>
    <name evidence="7" type="primary">LOC100189933</name>
</gene>
<dbReference type="PROSITE" id="PS00707">
    <property type="entry name" value="GLYCOSYL_HYDROL_F31_2"/>
    <property type="match status" value="1"/>
</dbReference>
<dbReference type="PROSITE" id="PS00129">
    <property type="entry name" value="GLYCOSYL_HYDROL_F31_1"/>
    <property type="match status" value="1"/>
</dbReference>
<dbReference type="PANTHER" id="PTHR22762">
    <property type="entry name" value="ALPHA-GLUCOSIDASE"/>
    <property type="match status" value="1"/>
</dbReference>
<keyword evidence="8" id="KW-1185">Reference proteome</keyword>
<reference evidence="7" key="2">
    <citation type="submission" date="2025-08" db="UniProtKB">
        <authorList>
            <consortium name="Ensembl"/>
        </authorList>
    </citation>
    <scope>IDENTIFICATION</scope>
</reference>
<dbReference type="InterPro" id="IPR017853">
    <property type="entry name" value="GH"/>
</dbReference>
<dbReference type="GO" id="GO:0004558">
    <property type="term" value="F:alpha-1,4-glucosidase activity"/>
    <property type="evidence" value="ECO:0007669"/>
    <property type="project" value="TreeGrafter"/>
</dbReference>
<dbReference type="GO" id="GO:0005975">
    <property type="term" value="P:carbohydrate metabolic process"/>
    <property type="evidence" value="ECO:0007669"/>
    <property type="project" value="InterPro"/>
</dbReference>
<evidence type="ECO:0000259" key="6">
    <source>
        <dbReference type="Pfam" id="PF01055"/>
    </source>
</evidence>
<reference evidence="7 8" key="1">
    <citation type="journal article" date="2010" name="Nature">
        <title>The genome of a songbird.</title>
        <authorList>
            <person name="Warren W.C."/>
            <person name="Clayton D.F."/>
            <person name="Ellegren H."/>
            <person name="Arnold A.P."/>
            <person name="Hillier L.W."/>
            <person name="Kunstner A."/>
            <person name="Searle S."/>
            <person name="White S."/>
            <person name="Vilella A.J."/>
            <person name="Fairley S."/>
            <person name="Heger A."/>
            <person name="Kong L."/>
            <person name="Ponting C.P."/>
            <person name="Jarvis E.D."/>
            <person name="Mello C.V."/>
            <person name="Minx P."/>
            <person name="Lovell P."/>
            <person name="Velho T.A."/>
            <person name="Ferris M."/>
            <person name="Balakrishnan C.N."/>
            <person name="Sinha S."/>
            <person name="Blatti C."/>
            <person name="London S.E."/>
            <person name="Li Y."/>
            <person name="Lin Y.C."/>
            <person name="George J."/>
            <person name="Sweedler J."/>
            <person name="Southey B."/>
            <person name="Gunaratne P."/>
            <person name="Watson M."/>
            <person name="Nam K."/>
            <person name="Backstrom N."/>
            <person name="Smeds L."/>
            <person name="Nabholz B."/>
            <person name="Itoh Y."/>
            <person name="Whitney O."/>
            <person name="Pfenning A.R."/>
            <person name="Howard J."/>
            <person name="Volker M."/>
            <person name="Skinner B.M."/>
            <person name="Griffin D.K."/>
            <person name="Ye L."/>
            <person name="McLaren W.M."/>
            <person name="Flicek P."/>
            <person name="Quesada V."/>
            <person name="Velasco G."/>
            <person name="Lopez-Otin C."/>
            <person name="Puente X.S."/>
            <person name="Olender T."/>
            <person name="Lancet D."/>
            <person name="Smit A.F."/>
            <person name="Hubley R."/>
            <person name="Konkel M.K."/>
            <person name="Walker J.A."/>
            <person name="Batzer M.A."/>
            <person name="Gu W."/>
            <person name="Pollock D.D."/>
            <person name="Chen L."/>
            <person name="Cheng Z."/>
            <person name="Eichler E.E."/>
            <person name="Stapley J."/>
            <person name="Slate J."/>
            <person name="Ekblom R."/>
            <person name="Birkhead T."/>
            <person name="Burke T."/>
            <person name="Burt D."/>
            <person name="Scharff C."/>
            <person name="Adam I."/>
            <person name="Richard H."/>
            <person name="Sultan M."/>
            <person name="Soldatov A."/>
            <person name="Lehrach H."/>
            <person name="Edwards S.V."/>
            <person name="Yang S.P."/>
            <person name="Li X."/>
            <person name="Graves T."/>
            <person name="Fulton L."/>
            <person name="Nelson J."/>
            <person name="Chinwalla A."/>
            <person name="Hou S."/>
            <person name="Mardis E.R."/>
            <person name="Wilson R.K."/>
        </authorList>
    </citation>
    <scope>NUCLEOTIDE SEQUENCE [LARGE SCALE GENOMIC DNA]</scope>
</reference>
<dbReference type="InterPro" id="IPR030459">
    <property type="entry name" value="Glyco_hydro_31_CS"/>
</dbReference>
<dbReference type="SUPFAM" id="SSF51445">
    <property type="entry name" value="(Trans)glycosidases"/>
    <property type="match status" value="1"/>
</dbReference>
<evidence type="ECO:0000313" key="7">
    <source>
        <dbReference type="Ensembl" id="ENSTGUP00000015859.2"/>
    </source>
</evidence>
<evidence type="ECO:0000256" key="1">
    <source>
        <dbReference type="ARBA" id="ARBA00007806"/>
    </source>
</evidence>